<feature type="transmembrane region" description="Helical" evidence="6">
    <location>
        <begin position="94"/>
        <end position="114"/>
    </location>
</feature>
<keyword evidence="6" id="KW-0046">Antibiotic resistance</keyword>
<evidence type="ECO:0000256" key="4">
    <source>
        <dbReference type="ARBA" id="ARBA00022989"/>
    </source>
</evidence>
<dbReference type="EMBL" id="JAGIKZ010000001">
    <property type="protein sequence ID" value="MBP2239748.1"/>
    <property type="molecule type" value="Genomic_DNA"/>
</dbReference>
<keyword evidence="5 6" id="KW-0472">Membrane</keyword>
<dbReference type="InterPro" id="IPR022791">
    <property type="entry name" value="L-PG_synthase/AglD"/>
</dbReference>
<keyword evidence="6 7" id="KW-0808">Transferase</keyword>
<dbReference type="RefSeq" id="WP_245349931.1">
    <property type="nucleotide sequence ID" value="NZ_JAGIKZ010000001.1"/>
</dbReference>
<evidence type="ECO:0000256" key="6">
    <source>
        <dbReference type="RuleBase" id="RU363042"/>
    </source>
</evidence>
<feature type="transmembrane region" description="Helical" evidence="6">
    <location>
        <begin position="166"/>
        <end position="185"/>
    </location>
</feature>
<protein>
    <recommendedName>
        <fullName evidence="6">Phosphatidylglycerol lysyltransferase</fullName>
        <ecNumber evidence="6">2.3.2.3</ecNumber>
    </recommendedName>
    <alternativeName>
        <fullName evidence="6">Lysylphosphatidylglycerol synthase</fullName>
    </alternativeName>
</protein>
<feature type="transmembrane region" description="Helical" evidence="6">
    <location>
        <begin position="205"/>
        <end position="223"/>
    </location>
</feature>
<keyword evidence="6" id="KW-0443">Lipid metabolism</keyword>
<comment type="caution">
    <text evidence="7">The sequence shown here is derived from an EMBL/GenBank/DDBJ whole genome shotgun (WGS) entry which is preliminary data.</text>
</comment>
<organism evidence="7 8">
    <name type="scientific">Cytobacillus eiseniae</name>
    <dbReference type="NCBI Taxonomy" id="762947"/>
    <lineage>
        <taxon>Bacteria</taxon>
        <taxon>Bacillati</taxon>
        <taxon>Bacillota</taxon>
        <taxon>Bacilli</taxon>
        <taxon>Bacillales</taxon>
        <taxon>Bacillaceae</taxon>
        <taxon>Cytobacillus</taxon>
    </lineage>
</organism>
<gene>
    <name evidence="6" type="primary">mprF</name>
    <name evidence="7" type="ORF">J2Z40_000301</name>
</gene>
<evidence type="ECO:0000313" key="7">
    <source>
        <dbReference type="EMBL" id="MBP2239748.1"/>
    </source>
</evidence>
<comment type="catalytic activity">
    <reaction evidence="6">
        <text>L-lysyl-tRNA(Lys) + a 1,2-diacyl-sn-glycero-3-phospho-(1'-sn-glycerol) = a 1,2-diacyl-sn-glycero-3-phospho-1'-(3'-O-L-lysyl)-sn-glycerol + tRNA(Lys)</text>
        <dbReference type="Rhea" id="RHEA:10668"/>
        <dbReference type="Rhea" id="RHEA-COMP:9696"/>
        <dbReference type="Rhea" id="RHEA-COMP:9697"/>
        <dbReference type="ChEBI" id="CHEBI:64716"/>
        <dbReference type="ChEBI" id="CHEBI:75792"/>
        <dbReference type="ChEBI" id="CHEBI:78442"/>
        <dbReference type="ChEBI" id="CHEBI:78529"/>
        <dbReference type="EC" id="2.3.2.3"/>
    </reaction>
</comment>
<keyword evidence="2" id="KW-1003">Cell membrane</keyword>
<feature type="transmembrane region" description="Helical" evidence="6">
    <location>
        <begin position="286"/>
        <end position="305"/>
    </location>
</feature>
<sequence>MEWWGILFYKYKNLFTVLKIVFPILILFFLFYESKEIFKDFDWEILISYTDKLSLVKGIFIVILGLVSLLPMFFYDKILLQIFDIHIPKRKLVFYSLSANAFSNLVGFGGIAGATLRTYYYKRYVTDDTPYIQIIAKLSLFYLTGLSILSWFIVFSDLHVYAEVKFIKLAVWAVAAYAPILIVLFMSTNSFWNLKQLKRGNMSELVTISMFEWLFVVICIWGIAQLLGVTVPFSIIFPIVIISACAGIISMIPGGIGSFDLVFLIGMETKGVPAELSLLIIMFYRLSYYIIPALLGTPIVLHQFINKNK</sequence>
<proteinExistence type="inferred from homology"/>
<keyword evidence="7" id="KW-0012">Acyltransferase</keyword>
<dbReference type="Proteomes" id="UP001519293">
    <property type="component" value="Unassembled WGS sequence"/>
</dbReference>
<name>A0ABS4RA21_9BACI</name>
<evidence type="ECO:0000256" key="1">
    <source>
        <dbReference type="ARBA" id="ARBA00004651"/>
    </source>
</evidence>
<feature type="transmembrane region" description="Helical" evidence="6">
    <location>
        <begin position="14"/>
        <end position="32"/>
    </location>
</feature>
<keyword evidence="3 6" id="KW-0812">Transmembrane</keyword>
<comment type="function">
    <text evidence="6">Catalyzes the transfer of a lysyl group from L-lysyl-tRNA(Lys) to membrane-bound phosphatidylglycerol (PG), which produces lysylphosphatidylglycerol (LPG), a major component of the bacterial membrane with a positive net charge. LPG synthesis contributes to bacterial virulence as it is involved in the resistance mechanism against cationic antimicrobial peptides (CAMP) produces by the host's immune system (defensins, cathelicidins) and by the competing microorganisms.</text>
</comment>
<evidence type="ECO:0000313" key="8">
    <source>
        <dbReference type="Proteomes" id="UP001519293"/>
    </source>
</evidence>
<dbReference type="GO" id="GO:0050071">
    <property type="term" value="F:phosphatidylglycerol lysyltransferase activity"/>
    <property type="evidence" value="ECO:0007669"/>
    <property type="project" value="UniProtKB-EC"/>
</dbReference>
<dbReference type="Pfam" id="PF03706">
    <property type="entry name" value="LPG_synthase_TM"/>
    <property type="match status" value="1"/>
</dbReference>
<comment type="subcellular location">
    <subcellularLocation>
        <location evidence="1 6">Cell membrane</location>
        <topology evidence="1 6">Multi-pass membrane protein</topology>
    </subcellularLocation>
</comment>
<reference evidence="7 8" key="1">
    <citation type="submission" date="2021-03" db="EMBL/GenBank/DDBJ databases">
        <title>Genomic Encyclopedia of Type Strains, Phase IV (KMG-IV): sequencing the most valuable type-strain genomes for metagenomic binning, comparative biology and taxonomic classification.</title>
        <authorList>
            <person name="Goeker M."/>
        </authorList>
    </citation>
    <scope>NUCLEOTIDE SEQUENCE [LARGE SCALE GENOMIC DNA]</scope>
    <source>
        <strain evidence="7 8">DSM 26675</strain>
    </source>
</reference>
<evidence type="ECO:0000256" key="2">
    <source>
        <dbReference type="ARBA" id="ARBA00022475"/>
    </source>
</evidence>
<feature type="transmembrane region" description="Helical" evidence="6">
    <location>
        <begin position="53"/>
        <end position="74"/>
    </location>
</feature>
<evidence type="ECO:0000256" key="3">
    <source>
        <dbReference type="ARBA" id="ARBA00022692"/>
    </source>
</evidence>
<dbReference type="EC" id="2.3.2.3" evidence="6"/>
<keyword evidence="8" id="KW-1185">Reference proteome</keyword>
<accession>A0ABS4RA21</accession>
<feature type="transmembrane region" description="Helical" evidence="6">
    <location>
        <begin position="134"/>
        <end position="154"/>
    </location>
</feature>
<evidence type="ECO:0000256" key="5">
    <source>
        <dbReference type="ARBA" id="ARBA00023136"/>
    </source>
</evidence>
<comment type="similarity">
    <text evidence="6">Belongs to the LPG synthase family.</text>
</comment>
<keyword evidence="4 6" id="KW-1133">Transmembrane helix</keyword>
<dbReference type="PANTHER" id="PTHR39087:SF2">
    <property type="entry name" value="UPF0104 MEMBRANE PROTEIN MJ1595"/>
    <property type="match status" value="1"/>
</dbReference>
<dbReference type="PANTHER" id="PTHR39087">
    <property type="entry name" value="UPF0104 MEMBRANE PROTEIN MJ1595"/>
    <property type="match status" value="1"/>
</dbReference>
<feature type="transmembrane region" description="Helical" evidence="6">
    <location>
        <begin position="235"/>
        <end position="265"/>
    </location>
</feature>